<dbReference type="OrthoDB" id="272049at2"/>
<proteinExistence type="inferred from homology"/>
<sequence>MALFYSPAELAQMGFLSVGNAVRLSRKASVHGASRIALGDHVRIDDFCVLSAGAGGIAIGNHIHVAVFSSIIGAGRVQLDDFSNISSRVSIYSSSDDYSGEAMTNPTVPTEWTRVDSAPVHVGRHAIIGAGSVLLPGVHLGEGAAVGALSLVKSDCEAFGIYAGSPARRVGTRKKTLLDLERQFLAQRAHADAQP</sequence>
<name>A0A1P8JS23_9BURK</name>
<accession>A0A1P8JS23</accession>
<dbReference type="PANTHER" id="PTHR23416">
    <property type="entry name" value="SIALIC ACID SYNTHASE-RELATED"/>
    <property type="match status" value="1"/>
</dbReference>
<keyword evidence="2 3" id="KW-0808">Transferase</keyword>
<evidence type="ECO:0000313" key="3">
    <source>
        <dbReference type="EMBL" id="APW36531.1"/>
    </source>
</evidence>
<comment type="similarity">
    <text evidence="1">Belongs to the transferase hexapeptide repeat family.</text>
</comment>
<reference evidence="3 4" key="1">
    <citation type="submission" date="2017-01" db="EMBL/GenBank/DDBJ databases">
        <authorList>
            <person name="Mah S.A."/>
            <person name="Swanson W.J."/>
            <person name="Moy G.W."/>
            <person name="Vacquier V.D."/>
        </authorList>
    </citation>
    <scope>NUCLEOTIDE SEQUENCE [LARGE SCALE GENOMIC DNA]</scope>
    <source>
        <strain evidence="3 4">DCY110</strain>
    </source>
</reference>
<dbReference type="SUPFAM" id="SSF51161">
    <property type="entry name" value="Trimeric LpxA-like enzymes"/>
    <property type="match status" value="1"/>
</dbReference>
<organism evidence="3 4">
    <name type="scientific">Rhodoferax koreensis</name>
    <dbReference type="NCBI Taxonomy" id="1842727"/>
    <lineage>
        <taxon>Bacteria</taxon>
        <taxon>Pseudomonadati</taxon>
        <taxon>Pseudomonadota</taxon>
        <taxon>Betaproteobacteria</taxon>
        <taxon>Burkholderiales</taxon>
        <taxon>Comamonadaceae</taxon>
        <taxon>Rhodoferax</taxon>
    </lineage>
</organism>
<dbReference type="InterPro" id="IPR011004">
    <property type="entry name" value="Trimer_LpxA-like_sf"/>
</dbReference>
<evidence type="ECO:0000256" key="2">
    <source>
        <dbReference type="ARBA" id="ARBA00022679"/>
    </source>
</evidence>
<dbReference type="KEGG" id="rhy:RD110_04350"/>
<evidence type="ECO:0000313" key="4">
    <source>
        <dbReference type="Proteomes" id="UP000186609"/>
    </source>
</evidence>
<dbReference type="GO" id="GO:0008374">
    <property type="term" value="F:O-acyltransferase activity"/>
    <property type="evidence" value="ECO:0007669"/>
    <property type="project" value="TreeGrafter"/>
</dbReference>
<dbReference type="EMBL" id="CP019236">
    <property type="protein sequence ID" value="APW36531.1"/>
    <property type="molecule type" value="Genomic_DNA"/>
</dbReference>
<keyword evidence="4" id="KW-1185">Reference proteome</keyword>
<evidence type="ECO:0000256" key="1">
    <source>
        <dbReference type="ARBA" id="ARBA00007274"/>
    </source>
</evidence>
<dbReference type="RefSeq" id="WP_076197043.1">
    <property type="nucleotide sequence ID" value="NZ_CP019236.1"/>
</dbReference>
<dbReference type="AlphaFoldDB" id="A0A1P8JS23"/>
<dbReference type="Proteomes" id="UP000186609">
    <property type="component" value="Chromosome"/>
</dbReference>
<dbReference type="PANTHER" id="PTHR23416:SF23">
    <property type="entry name" value="ACETYLTRANSFERASE C18B11.09C-RELATED"/>
    <property type="match status" value="1"/>
</dbReference>
<dbReference type="InterPro" id="IPR051159">
    <property type="entry name" value="Hexapeptide_acetyltransf"/>
</dbReference>
<dbReference type="Gene3D" id="2.160.10.10">
    <property type="entry name" value="Hexapeptide repeat proteins"/>
    <property type="match status" value="1"/>
</dbReference>
<dbReference type="GO" id="GO:0005829">
    <property type="term" value="C:cytosol"/>
    <property type="evidence" value="ECO:0007669"/>
    <property type="project" value="TreeGrafter"/>
</dbReference>
<dbReference type="STRING" id="1842727.RD110_04350"/>
<dbReference type="CDD" id="cd04647">
    <property type="entry name" value="LbH_MAT_like"/>
    <property type="match status" value="1"/>
</dbReference>
<gene>
    <name evidence="3" type="ORF">RD110_04350</name>
</gene>
<protein>
    <submittedName>
        <fullName evidence="3">Galactoside O-acetyltransferase</fullName>
    </submittedName>
</protein>